<proteinExistence type="predicted"/>
<name>A0A2V0RGU7_9ZZZZ</name>
<dbReference type="EMBL" id="BDQA01000287">
    <property type="protein sequence ID" value="GBH21738.1"/>
    <property type="molecule type" value="Genomic_RNA"/>
</dbReference>
<protein>
    <recommendedName>
        <fullName evidence="2">RdRp</fullName>
    </recommendedName>
</protein>
<comment type="caution">
    <text evidence="1">The sequence shown here is derived from an EMBL/GenBank/DDBJ whole genome shotgun (WGS) entry which is preliminary data.</text>
</comment>
<sequence>MIHNDINARRFEEGHDIHNTQAPWGDERESLFHMVQADGVGQEFIDGPRRLDYTKTALHDNGRSTKASKYPEHVTSCRGSPMGVPKAWTELTIMNLWAGACAEGTFQENFDSWELYEVVCDKKCRNHWDNTSIDIAYELEAPVRVKGPRPCFLRDYREWSHKPGSRIHSNIGYFNNRSKSKTIESTWTESEKAEMKMEGIDIPEKHEVLLRGKALGEFPKLVNGDDFAAVWQPKHTKRYYDLVAHCGLLLNPSKQGISQTSIMFSEKLLNFQVSKCYSQNGRLKGARLMCSPVDRIVLSAITLAKADRDRTGSYKGTKLQSIASVVNTTVGTFRGFRRKAVLRSIFLFNQLELQRARKANIPLNWPVPLGGAGFMNEPWNASVLHRKAAAVILTLDSHQAMQELSKLNAAWNAAIPSRSQRSAANLQRRVMDFSIKATSAATISQIDAMTEPDDERWGRFRQVLRDMNRIDTDAAAEGNQSMSQKLMFEKILDDAIDAMKHHAEVIDRGATVKTAQRYIDNHVPVLVSRDFTLSRLAKSKELGLDSVSKRQKKRLIELTNRWKSVKPITSGKIQDLLGRLDNVPSIRSIATISMIEAIARTTSPRDAF</sequence>
<dbReference type="AlphaFoldDB" id="A0A2V0RGU7"/>
<organism evidence="1">
    <name type="scientific">viral metagenome</name>
    <dbReference type="NCBI Taxonomy" id="1070528"/>
    <lineage>
        <taxon>unclassified sequences</taxon>
        <taxon>metagenomes</taxon>
        <taxon>organismal metagenomes</taxon>
    </lineage>
</organism>
<evidence type="ECO:0000313" key="1">
    <source>
        <dbReference type="EMBL" id="GBH21738.1"/>
    </source>
</evidence>
<evidence type="ECO:0008006" key="2">
    <source>
        <dbReference type="Google" id="ProtNLM"/>
    </source>
</evidence>
<reference evidence="1" key="1">
    <citation type="submission" date="2017-04" db="EMBL/GenBank/DDBJ databases">
        <title>Unveiling RNA virosphere associated with marine microorganisms.</title>
        <authorList>
            <person name="Urayama S."/>
            <person name="Takaki Y."/>
            <person name="Nishi S."/>
            <person name="Yoshida Y."/>
            <person name="Deguchi S."/>
            <person name="Takai K."/>
            <person name="Nunoura T."/>
        </authorList>
    </citation>
    <scope>NUCLEOTIDE SEQUENCE</scope>
</reference>
<accession>A0A2V0RGU7</accession>